<dbReference type="EMBL" id="VZPQ01000232">
    <property type="protein sequence ID" value="KAB0555337.1"/>
    <property type="molecule type" value="Genomic_DNA"/>
</dbReference>
<sequence>IRITGFAKKVGDLIAGLRQILIFFAVAILITTVVLYWYTRCIRSTLLVVFCSLVAVVWQLGLLPLLDYQLDPYSVLVPFLVFAIGMSHGAQKMNGIMQDIGRGMHRVVAARFTFRRLFLAGLTALLCDAVGFAVLMIIKIQVIQDLAMIASIGVAVLIFTNLILLPILLSYVGVSGRAARLSLKSEHAEQAGQNRHGFWRFL</sequence>
<dbReference type="Proteomes" id="UP000423257">
    <property type="component" value="Unassembled WGS sequence"/>
</dbReference>
<keyword evidence="1" id="KW-0812">Transmembrane</keyword>
<dbReference type="PANTHER" id="PTHR33406">
    <property type="entry name" value="MEMBRANE PROTEIN MJ1562-RELATED"/>
    <property type="match status" value="1"/>
</dbReference>
<protein>
    <submittedName>
        <fullName evidence="3">MMPL family transporter</fullName>
    </submittedName>
</protein>
<feature type="transmembrane region" description="Helical" evidence="1">
    <location>
        <begin position="45"/>
        <end position="66"/>
    </location>
</feature>
<evidence type="ECO:0000259" key="2">
    <source>
        <dbReference type="PROSITE" id="PS50156"/>
    </source>
</evidence>
<feature type="transmembrane region" description="Helical" evidence="1">
    <location>
        <begin position="72"/>
        <end position="90"/>
    </location>
</feature>
<name>A0A6H9SCI8_9PSED</name>
<dbReference type="PROSITE" id="PS50156">
    <property type="entry name" value="SSD"/>
    <property type="match status" value="1"/>
</dbReference>
<keyword evidence="1" id="KW-0472">Membrane</keyword>
<reference evidence="3 4" key="1">
    <citation type="submission" date="2019-09" db="EMBL/GenBank/DDBJ databases">
        <title>Draft genome sequences of 48 bacterial type strains from the CCUG.</title>
        <authorList>
            <person name="Tunovic T."/>
            <person name="Pineiro-Iglesias B."/>
            <person name="Unosson C."/>
            <person name="Inganas E."/>
            <person name="Ohlen M."/>
            <person name="Cardew S."/>
            <person name="Jensie-Markopoulos S."/>
            <person name="Salva-Serra F."/>
            <person name="Jaen-Luchoro D."/>
            <person name="Karlsson R."/>
            <person name="Svensson-Stadler L."/>
            <person name="Chun J."/>
            <person name="Moore E."/>
        </authorList>
    </citation>
    <scope>NUCLEOTIDE SEQUENCE [LARGE SCALE GENOMIC DNA]</scope>
    <source>
        <strain evidence="3 4">CCUG 51524</strain>
    </source>
</reference>
<dbReference type="Gene3D" id="1.20.1640.10">
    <property type="entry name" value="Multidrug efflux transporter AcrB transmembrane domain"/>
    <property type="match status" value="1"/>
</dbReference>
<evidence type="ECO:0000256" key="1">
    <source>
        <dbReference type="SAM" id="Phobius"/>
    </source>
</evidence>
<feature type="transmembrane region" description="Helical" evidence="1">
    <location>
        <begin position="146"/>
        <end position="174"/>
    </location>
</feature>
<dbReference type="PANTHER" id="PTHR33406:SF10">
    <property type="entry name" value="SSD DOMAIN-CONTAINING PROTEIN"/>
    <property type="match status" value="1"/>
</dbReference>
<dbReference type="InterPro" id="IPR000731">
    <property type="entry name" value="SSD"/>
</dbReference>
<dbReference type="InterPro" id="IPR050545">
    <property type="entry name" value="Mycobact_MmpL"/>
</dbReference>
<evidence type="ECO:0000313" key="3">
    <source>
        <dbReference type="EMBL" id="KAB0555337.1"/>
    </source>
</evidence>
<dbReference type="GO" id="GO:0005886">
    <property type="term" value="C:plasma membrane"/>
    <property type="evidence" value="ECO:0007669"/>
    <property type="project" value="TreeGrafter"/>
</dbReference>
<dbReference type="SUPFAM" id="SSF82866">
    <property type="entry name" value="Multidrug efflux transporter AcrB transmembrane domain"/>
    <property type="match status" value="1"/>
</dbReference>
<feature type="non-terminal residue" evidence="3">
    <location>
        <position position="1"/>
    </location>
</feature>
<accession>A0A6H9SCI8</accession>
<feature type="domain" description="SSD" evidence="2">
    <location>
        <begin position="49"/>
        <end position="171"/>
    </location>
</feature>
<feature type="transmembrane region" description="Helical" evidence="1">
    <location>
        <begin position="20"/>
        <end position="38"/>
    </location>
</feature>
<keyword evidence="1" id="KW-1133">Transmembrane helix</keyword>
<dbReference type="AlphaFoldDB" id="A0A6H9SCI8"/>
<proteinExistence type="predicted"/>
<feature type="transmembrane region" description="Helical" evidence="1">
    <location>
        <begin position="117"/>
        <end position="140"/>
    </location>
</feature>
<feature type="non-terminal residue" evidence="3">
    <location>
        <position position="202"/>
    </location>
</feature>
<evidence type="ECO:0000313" key="4">
    <source>
        <dbReference type="Proteomes" id="UP000423257"/>
    </source>
</evidence>
<gene>
    <name evidence="3" type="ORF">F7R03_29075</name>
</gene>
<organism evidence="3 4">
    <name type="scientific">Pseudomonas palleroniana</name>
    <dbReference type="NCBI Taxonomy" id="191390"/>
    <lineage>
        <taxon>Bacteria</taxon>
        <taxon>Pseudomonadati</taxon>
        <taxon>Pseudomonadota</taxon>
        <taxon>Gammaproteobacteria</taxon>
        <taxon>Pseudomonadales</taxon>
        <taxon>Pseudomonadaceae</taxon>
        <taxon>Pseudomonas</taxon>
    </lineage>
</organism>
<comment type="caution">
    <text evidence="3">The sequence shown here is derived from an EMBL/GenBank/DDBJ whole genome shotgun (WGS) entry which is preliminary data.</text>
</comment>